<keyword evidence="1" id="KW-0238">DNA-binding</keyword>
<dbReference type="EMBL" id="LCFD01000001">
    <property type="protein sequence ID" value="KKS87695.1"/>
    <property type="molecule type" value="Genomic_DNA"/>
</dbReference>
<dbReference type="InterPro" id="IPR010982">
    <property type="entry name" value="Lambda_DNA-bd_dom_sf"/>
</dbReference>
<gene>
    <name evidence="3" type="ORF">UV61_C0001G0102</name>
</gene>
<proteinExistence type="predicted"/>
<evidence type="ECO:0000313" key="3">
    <source>
        <dbReference type="EMBL" id="KKS87695.1"/>
    </source>
</evidence>
<dbReference type="Proteomes" id="UP000034050">
    <property type="component" value="Unassembled WGS sequence"/>
</dbReference>
<comment type="caution">
    <text evidence="3">The sequence shown here is derived from an EMBL/GenBank/DDBJ whole genome shotgun (WGS) entry which is preliminary data.</text>
</comment>
<dbReference type="STRING" id="1618446.UV61_C0001G0102"/>
<accession>A0A0G1CPQ3</accession>
<dbReference type="Gene3D" id="1.10.260.40">
    <property type="entry name" value="lambda repressor-like DNA-binding domains"/>
    <property type="match status" value="1"/>
</dbReference>
<organism evidence="3 4">
    <name type="scientific">Candidatus Gottesmanbacteria bacterium GW2011_GWB1_43_11</name>
    <dbReference type="NCBI Taxonomy" id="1618446"/>
    <lineage>
        <taxon>Bacteria</taxon>
        <taxon>Candidatus Gottesmaniibacteriota</taxon>
    </lineage>
</organism>
<dbReference type="InterPro" id="IPR001387">
    <property type="entry name" value="Cro/C1-type_HTH"/>
</dbReference>
<sequence length="93" mass="10540">MIKIGRKIKQARKLKRITQEDLAQTIGVSDKSISAYESERVDPPLSVLERIAKSTDQPVGYFLDESEDSSILAKIRSVEAQLKEIKQLLKKLK</sequence>
<evidence type="ECO:0000259" key="2">
    <source>
        <dbReference type="PROSITE" id="PS50943"/>
    </source>
</evidence>
<dbReference type="PROSITE" id="PS50943">
    <property type="entry name" value="HTH_CROC1"/>
    <property type="match status" value="1"/>
</dbReference>
<dbReference type="SUPFAM" id="SSF47413">
    <property type="entry name" value="lambda repressor-like DNA-binding domains"/>
    <property type="match status" value="1"/>
</dbReference>
<dbReference type="Pfam" id="PF01381">
    <property type="entry name" value="HTH_3"/>
    <property type="match status" value="1"/>
</dbReference>
<protein>
    <submittedName>
        <fullName evidence="3">Transcriptional regulator, XRE family</fullName>
    </submittedName>
</protein>
<dbReference type="SMART" id="SM00530">
    <property type="entry name" value="HTH_XRE"/>
    <property type="match status" value="1"/>
</dbReference>
<reference evidence="3 4" key="1">
    <citation type="journal article" date="2015" name="Nature">
        <title>rRNA introns, odd ribosomes, and small enigmatic genomes across a large radiation of phyla.</title>
        <authorList>
            <person name="Brown C.T."/>
            <person name="Hug L.A."/>
            <person name="Thomas B.C."/>
            <person name="Sharon I."/>
            <person name="Castelle C.J."/>
            <person name="Singh A."/>
            <person name="Wilkins M.J."/>
            <person name="Williams K.H."/>
            <person name="Banfield J.F."/>
        </authorList>
    </citation>
    <scope>NUCLEOTIDE SEQUENCE [LARGE SCALE GENOMIC DNA]</scope>
</reference>
<evidence type="ECO:0000256" key="1">
    <source>
        <dbReference type="ARBA" id="ARBA00023125"/>
    </source>
</evidence>
<dbReference type="AlphaFoldDB" id="A0A0G1CPQ3"/>
<dbReference type="PANTHER" id="PTHR46558">
    <property type="entry name" value="TRACRIPTIONAL REGULATORY PROTEIN-RELATED-RELATED"/>
    <property type="match status" value="1"/>
</dbReference>
<dbReference type="PANTHER" id="PTHR46558:SF4">
    <property type="entry name" value="DNA-BIDING PHAGE PROTEIN"/>
    <property type="match status" value="1"/>
</dbReference>
<feature type="domain" description="HTH cro/C1-type" evidence="2">
    <location>
        <begin position="8"/>
        <end position="62"/>
    </location>
</feature>
<name>A0A0G1CPQ3_9BACT</name>
<evidence type="ECO:0000313" key="4">
    <source>
        <dbReference type="Proteomes" id="UP000034050"/>
    </source>
</evidence>
<dbReference type="GO" id="GO:0003677">
    <property type="term" value="F:DNA binding"/>
    <property type="evidence" value="ECO:0007669"/>
    <property type="project" value="UniProtKB-KW"/>
</dbReference>
<dbReference type="CDD" id="cd00093">
    <property type="entry name" value="HTH_XRE"/>
    <property type="match status" value="1"/>
</dbReference>